<reference evidence="2 3" key="1">
    <citation type="submission" date="2019-06" db="EMBL/GenBank/DDBJ databases">
        <title>Whole genome shotgun sequence of Cellulosimicrobium cellulans NBRC 15516.</title>
        <authorList>
            <person name="Hosoyama A."/>
            <person name="Uohara A."/>
            <person name="Ohji S."/>
            <person name="Ichikawa N."/>
        </authorList>
    </citation>
    <scope>NUCLEOTIDE SEQUENCE [LARGE SCALE GENOMIC DNA]</scope>
    <source>
        <strain evidence="2 3">NBRC 15516</strain>
    </source>
</reference>
<dbReference type="InterPro" id="IPR015943">
    <property type="entry name" value="WD40/YVTN_repeat-like_dom_sf"/>
</dbReference>
<dbReference type="Proteomes" id="UP000316659">
    <property type="component" value="Unassembled WGS sequence"/>
</dbReference>
<accession>A0A4Y4DXP6</accession>
<feature type="compositionally biased region" description="Basic and acidic residues" evidence="1">
    <location>
        <begin position="453"/>
        <end position="486"/>
    </location>
</feature>
<feature type="region of interest" description="Disordered" evidence="1">
    <location>
        <begin position="446"/>
        <end position="486"/>
    </location>
</feature>
<dbReference type="InterPro" id="IPR011044">
    <property type="entry name" value="Quino_amine_DH_bsu"/>
</dbReference>
<dbReference type="InterPro" id="IPR047697">
    <property type="entry name" value="AztD-like"/>
</dbReference>
<dbReference type="RefSeq" id="WP_255318569.1">
    <property type="nucleotide sequence ID" value="NZ_BJNZ01000001.1"/>
</dbReference>
<evidence type="ECO:0000313" key="2">
    <source>
        <dbReference type="EMBL" id="GED08325.1"/>
    </source>
</evidence>
<dbReference type="AlphaFoldDB" id="A0A4Y4DXP6"/>
<name>A0A4Y4DXP6_CELCE</name>
<protein>
    <recommendedName>
        <fullName evidence="4">PQQ-binding-like beta-propeller repeat protein</fullName>
    </recommendedName>
</protein>
<feature type="region of interest" description="Disordered" evidence="1">
    <location>
        <begin position="1"/>
        <end position="31"/>
    </location>
</feature>
<sequence>MHHTAPDPTDAHADPAGASPPSGDAPPGARARRRPLALALGLALPLTLVAACAQGAGSEGEQGDATEPAPSATSDVSEAAALTPRLAITYDGGVQVLDATTLEVVDDLELAGFNRLNPAGDGRHLLVSTSGGFQVLDAGTWAEPHGDHDHYYTADPVLTDVTYAAEKPGHVVVHEGRTALFDDGTGEITVLDSAAVADPHGIDDARTLTTPEAHHGVAVELSDGSLVVSEGTEDARTGVRLLDAAGEEVAANDQCPGVHGEAVAADEAVVIGCEDGAVVVAAGAISKVAAPDAYGRIGNQAGSEESPFVLGDYKSDPDAELERPTRVSLIDTRDASLRLVDLPASYTFRSLGRGDAGEALVLGTDGSLHVIDPEAGTVVRSIPVVDAWEEPEEWQEPRPALLVQDGIAYVTDPAGRAIHAVDYVGGEVWKSADLDVVPNELAGVTGKPVAAGAHDDHEHAHEEGEHAHDESAEEGHEGHDHEHEEG</sequence>
<dbReference type="Gene3D" id="2.130.10.10">
    <property type="entry name" value="YVTN repeat-like/Quinoprotein amine dehydrogenase"/>
    <property type="match status" value="1"/>
</dbReference>
<proteinExistence type="predicted"/>
<evidence type="ECO:0008006" key="4">
    <source>
        <dbReference type="Google" id="ProtNLM"/>
    </source>
</evidence>
<comment type="caution">
    <text evidence="2">The sequence shown here is derived from an EMBL/GenBank/DDBJ whole genome shotgun (WGS) entry which is preliminary data.</text>
</comment>
<evidence type="ECO:0000313" key="3">
    <source>
        <dbReference type="Proteomes" id="UP000316659"/>
    </source>
</evidence>
<dbReference type="EMBL" id="BJNZ01000001">
    <property type="protein sequence ID" value="GED08325.1"/>
    <property type="molecule type" value="Genomic_DNA"/>
</dbReference>
<gene>
    <name evidence="2" type="ORF">CCE02nite_03240</name>
</gene>
<dbReference type="NCBIfam" id="NF038015">
    <property type="entry name" value="AztD"/>
    <property type="match status" value="1"/>
</dbReference>
<feature type="region of interest" description="Disordered" evidence="1">
    <location>
        <begin position="57"/>
        <end position="77"/>
    </location>
</feature>
<evidence type="ECO:0000256" key="1">
    <source>
        <dbReference type="SAM" id="MobiDB-lite"/>
    </source>
</evidence>
<dbReference type="SUPFAM" id="SSF50969">
    <property type="entry name" value="YVTN repeat-like/Quinoprotein amine dehydrogenase"/>
    <property type="match status" value="1"/>
</dbReference>
<organism evidence="2 3">
    <name type="scientific">Cellulosimicrobium cellulans</name>
    <name type="common">Arthrobacter luteus</name>
    <dbReference type="NCBI Taxonomy" id="1710"/>
    <lineage>
        <taxon>Bacteria</taxon>
        <taxon>Bacillati</taxon>
        <taxon>Actinomycetota</taxon>
        <taxon>Actinomycetes</taxon>
        <taxon>Micrococcales</taxon>
        <taxon>Promicromonosporaceae</taxon>
        <taxon>Cellulosimicrobium</taxon>
    </lineage>
</organism>
<feature type="compositionally biased region" description="Low complexity" evidence="1">
    <location>
        <begin position="14"/>
        <end position="29"/>
    </location>
</feature>